<comment type="similarity">
    <text evidence="2 13">Belongs to the SUA5 family.</text>
</comment>
<reference evidence="15" key="2">
    <citation type="submission" date="2023-02" db="EMBL/GenBank/DDBJ databases">
        <authorList>
            <person name="Rayyan A."/>
            <person name="Meyer T."/>
            <person name="Kyndt J.A."/>
        </authorList>
    </citation>
    <scope>NUCLEOTIDE SEQUENCE</scope>
    <source>
        <strain evidence="15">DSM 9987</strain>
    </source>
</reference>
<dbReference type="EMBL" id="JAQQLI010000002">
    <property type="protein sequence ID" value="MDC7784469.1"/>
    <property type="molecule type" value="Genomic_DNA"/>
</dbReference>
<reference evidence="15" key="1">
    <citation type="journal article" date="2023" name="Microbiol Resour">
        <title>Genome Sequences of Rhodoplanes serenus and Two Thermotolerant Strains, Rhodoplanes tepidamans and 'Rhodoplanes cryptolactis,' Further Refine the Genus.</title>
        <authorList>
            <person name="Rayyan A.A."/>
            <person name="Kyndt J.A."/>
        </authorList>
    </citation>
    <scope>NUCLEOTIDE SEQUENCE</scope>
    <source>
        <strain evidence="15">DSM 9987</strain>
    </source>
</reference>
<evidence type="ECO:0000256" key="9">
    <source>
        <dbReference type="ARBA" id="ARBA00022741"/>
    </source>
</evidence>
<dbReference type="NCBIfam" id="TIGR00057">
    <property type="entry name" value="L-threonylcarbamoyladenylate synthase"/>
    <property type="match status" value="1"/>
</dbReference>
<dbReference type="Pfam" id="PF01300">
    <property type="entry name" value="Sua5_yciO_yrdC"/>
    <property type="match status" value="1"/>
</dbReference>
<evidence type="ECO:0000256" key="7">
    <source>
        <dbReference type="ARBA" id="ARBA00022694"/>
    </source>
</evidence>
<dbReference type="Gene3D" id="3.90.870.10">
    <property type="entry name" value="DHBP synthase"/>
    <property type="match status" value="1"/>
</dbReference>
<evidence type="ECO:0000256" key="8">
    <source>
        <dbReference type="ARBA" id="ARBA00022695"/>
    </source>
</evidence>
<dbReference type="PIRSF" id="PIRSF004930">
    <property type="entry name" value="Tln_factor_SUA5"/>
    <property type="match status" value="1"/>
</dbReference>
<dbReference type="Pfam" id="PF03481">
    <property type="entry name" value="Sua5_C"/>
    <property type="match status" value="1"/>
</dbReference>
<evidence type="ECO:0000256" key="11">
    <source>
        <dbReference type="ARBA" id="ARBA00029774"/>
    </source>
</evidence>
<dbReference type="RefSeq" id="WP_272775319.1">
    <property type="nucleotide sequence ID" value="NZ_JAQQLI010000002.1"/>
</dbReference>
<keyword evidence="10 13" id="KW-0067">ATP-binding</keyword>
<dbReference type="InterPro" id="IPR038385">
    <property type="entry name" value="Sua5/YwlC_C"/>
</dbReference>
<evidence type="ECO:0000256" key="13">
    <source>
        <dbReference type="PIRNR" id="PIRNR004930"/>
    </source>
</evidence>
<organism evidence="15 16">
    <name type="scientific">Rhodoplanes tepidamans</name>
    <name type="common">Rhodoplanes cryptolactis</name>
    <dbReference type="NCBI Taxonomy" id="200616"/>
    <lineage>
        <taxon>Bacteria</taxon>
        <taxon>Pseudomonadati</taxon>
        <taxon>Pseudomonadota</taxon>
        <taxon>Alphaproteobacteria</taxon>
        <taxon>Hyphomicrobiales</taxon>
        <taxon>Nitrobacteraceae</taxon>
        <taxon>Rhodoplanes</taxon>
    </lineage>
</organism>
<dbReference type="Gene3D" id="3.40.50.11030">
    <property type="entry name" value="Threonylcarbamoyl-AMP synthase, C-terminal domain"/>
    <property type="match status" value="1"/>
</dbReference>
<evidence type="ECO:0000256" key="1">
    <source>
        <dbReference type="ARBA" id="ARBA00004496"/>
    </source>
</evidence>
<feature type="domain" description="YrdC-like" evidence="14">
    <location>
        <begin position="11"/>
        <end position="198"/>
    </location>
</feature>
<name>A0ABT5J4A6_RHOTP</name>
<keyword evidence="5 13" id="KW-0963">Cytoplasm</keyword>
<proteinExistence type="inferred from homology"/>
<evidence type="ECO:0000313" key="16">
    <source>
        <dbReference type="Proteomes" id="UP001165652"/>
    </source>
</evidence>
<evidence type="ECO:0000256" key="2">
    <source>
        <dbReference type="ARBA" id="ARBA00007663"/>
    </source>
</evidence>
<comment type="function">
    <text evidence="13">Required for the formation of a threonylcarbamoyl group on adenosine at position 37 (t(6)A37) in tRNAs that read codons beginning with adenine.</text>
</comment>
<dbReference type="InterPro" id="IPR010923">
    <property type="entry name" value="T(6)A37_SUA5"/>
</dbReference>
<comment type="caution">
    <text evidence="15">The sequence shown here is derived from an EMBL/GenBank/DDBJ whole genome shotgun (WGS) entry which is preliminary data.</text>
</comment>
<dbReference type="InterPro" id="IPR017945">
    <property type="entry name" value="DHBP_synth_RibB-like_a/b_dom"/>
</dbReference>
<dbReference type="InterPro" id="IPR005145">
    <property type="entry name" value="Sua5_C"/>
</dbReference>
<evidence type="ECO:0000313" key="15">
    <source>
        <dbReference type="EMBL" id="MDC7784469.1"/>
    </source>
</evidence>
<evidence type="ECO:0000256" key="10">
    <source>
        <dbReference type="ARBA" id="ARBA00022840"/>
    </source>
</evidence>
<keyword evidence="8 13" id="KW-0548">Nucleotidyltransferase</keyword>
<dbReference type="InterPro" id="IPR006070">
    <property type="entry name" value="Sua5-like_dom"/>
</dbReference>
<evidence type="ECO:0000256" key="12">
    <source>
        <dbReference type="ARBA" id="ARBA00048366"/>
    </source>
</evidence>
<dbReference type="PROSITE" id="PS51163">
    <property type="entry name" value="YRDC"/>
    <property type="match status" value="1"/>
</dbReference>
<sequence length="334" mass="33060">MIFTRVLAAGPEATSTAARILQDGGLVAFPTETVYGLGADATNAAAVARLYAAKGRPRFNPLIAHVPDAAAACGLGRFDGAARTLASAFWPGPLTLVVPKAEGCPVSDLATAGLDTLALRVPDHPVAVAILAACGRPVVAPSANRSGHVSPTTAAHVVGDLAGRIDLVVDGGATPVGVESTIVACLGGTPRLLRPGGVPKEALEAALGGLVADPPAPTTDPGPGLVPDAGPIAPGMLSSHYAPRAFLRLRAAAVSPGEALLAFGPTLPPGAEGALAVLNLSERGDLAEAAARLFAHLRALDASGASVIAVAPIPRHGLGAAIADRLARAAAPRG</sequence>
<dbReference type="SUPFAM" id="SSF55821">
    <property type="entry name" value="YrdC/RibB"/>
    <property type="match status" value="1"/>
</dbReference>
<evidence type="ECO:0000256" key="4">
    <source>
        <dbReference type="ARBA" id="ARBA00015492"/>
    </source>
</evidence>
<dbReference type="InterPro" id="IPR050156">
    <property type="entry name" value="TC-AMP_synthase_SUA5"/>
</dbReference>
<dbReference type="Proteomes" id="UP001165652">
    <property type="component" value="Unassembled WGS sequence"/>
</dbReference>
<keyword evidence="16" id="KW-1185">Reference proteome</keyword>
<keyword evidence="7 13" id="KW-0819">tRNA processing</keyword>
<evidence type="ECO:0000256" key="6">
    <source>
        <dbReference type="ARBA" id="ARBA00022679"/>
    </source>
</evidence>
<keyword evidence="6 13" id="KW-0808">Transferase</keyword>
<gene>
    <name evidence="15" type="ORF">PQJ73_02130</name>
</gene>
<dbReference type="PANTHER" id="PTHR17490:SF16">
    <property type="entry name" value="THREONYLCARBAMOYL-AMP SYNTHASE"/>
    <property type="match status" value="1"/>
</dbReference>
<protein>
    <recommendedName>
        <fullName evidence="4 13">Threonylcarbamoyl-AMP synthase</fullName>
        <shortName evidence="13">TC-AMP synthase</shortName>
        <ecNumber evidence="3 13">2.7.7.87</ecNumber>
    </recommendedName>
    <alternativeName>
        <fullName evidence="11 13">L-threonylcarbamoyladenylate synthase</fullName>
    </alternativeName>
</protein>
<comment type="catalytic activity">
    <reaction evidence="12 13">
        <text>L-threonine + hydrogencarbonate + ATP = L-threonylcarbamoyladenylate + diphosphate + H2O</text>
        <dbReference type="Rhea" id="RHEA:36407"/>
        <dbReference type="ChEBI" id="CHEBI:15377"/>
        <dbReference type="ChEBI" id="CHEBI:17544"/>
        <dbReference type="ChEBI" id="CHEBI:30616"/>
        <dbReference type="ChEBI" id="CHEBI:33019"/>
        <dbReference type="ChEBI" id="CHEBI:57926"/>
        <dbReference type="ChEBI" id="CHEBI:73682"/>
        <dbReference type="EC" id="2.7.7.87"/>
    </reaction>
</comment>
<comment type="subcellular location">
    <subcellularLocation>
        <location evidence="1 13">Cytoplasm</location>
    </subcellularLocation>
</comment>
<dbReference type="PANTHER" id="PTHR17490">
    <property type="entry name" value="SUA5"/>
    <property type="match status" value="1"/>
</dbReference>
<dbReference type="GO" id="GO:0061710">
    <property type="term" value="F:L-threonylcarbamoyladenylate synthase"/>
    <property type="evidence" value="ECO:0007669"/>
    <property type="project" value="UniProtKB-EC"/>
</dbReference>
<accession>A0ABT5J4A6</accession>
<keyword evidence="9 13" id="KW-0547">Nucleotide-binding</keyword>
<evidence type="ECO:0000256" key="3">
    <source>
        <dbReference type="ARBA" id="ARBA00012584"/>
    </source>
</evidence>
<evidence type="ECO:0000259" key="14">
    <source>
        <dbReference type="PROSITE" id="PS51163"/>
    </source>
</evidence>
<evidence type="ECO:0000256" key="5">
    <source>
        <dbReference type="ARBA" id="ARBA00022490"/>
    </source>
</evidence>
<dbReference type="EC" id="2.7.7.87" evidence="3 13"/>